<gene>
    <name evidence="1" type="primary">32</name>
    <name evidence="1" type="ORF">SEA_TINYTIMOTHY_32</name>
</gene>
<organism evidence="1 2">
    <name type="scientific">Microbacterium phage TinyTimothy</name>
    <dbReference type="NCBI Taxonomy" id="2583039"/>
    <lineage>
        <taxon>Viruses</taxon>
        <taxon>Duplodnaviria</taxon>
        <taxon>Heunggongvirae</taxon>
        <taxon>Uroviricota</taxon>
        <taxon>Caudoviricetes</taxon>
        <taxon>Eekayvirinae</taxon>
        <taxon>Tinytimothyvirus</taxon>
        <taxon>Tinytimothyvirus tinytimothy</taxon>
    </lineage>
</organism>
<protein>
    <recommendedName>
        <fullName evidence="3">Minor tail protein</fullName>
    </recommendedName>
</protein>
<dbReference type="RefSeq" id="YP_009847660.1">
    <property type="nucleotide sequence ID" value="NC_048777.1"/>
</dbReference>
<name>A0A4Y6EG64_9CAUD</name>
<evidence type="ECO:0000313" key="1">
    <source>
        <dbReference type="EMBL" id="QDF16985.1"/>
    </source>
</evidence>
<keyword evidence="2" id="KW-1185">Reference proteome</keyword>
<reference evidence="1 2" key="1">
    <citation type="submission" date="2019-05" db="EMBL/GenBank/DDBJ databases">
        <authorList>
            <person name="Baumgardner C.A."/>
            <person name="Folse N.B."/>
            <person name="Neri L.M."/>
            <person name="Renaud V.D."/>
            <person name="Wallen J.R."/>
            <person name="Bintz B.J."/>
            <person name="Gainey M.D."/>
            <person name="Garlena R.A."/>
            <person name="Russell D.A."/>
            <person name="Pope W.H."/>
            <person name="Jacobs-Sera D."/>
            <person name="Hatfull G.F."/>
        </authorList>
    </citation>
    <scope>NUCLEOTIDE SEQUENCE [LARGE SCALE GENOMIC DNA]</scope>
</reference>
<dbReference type="EMBL" id="MK878904">
    <property type="protein sequence ID" value="QDF16985.1"/>
    <property type="molecule type" value="Genomic_DNA"/>
</dbReference>
<accession>A0A4Y6EG64</accession>
<sequence>MAYTGNSPVDEVVLRLQARKSFSLGVWVVDSNDKPLDVTGCILRFVARKKVTSGIIDDSGNLVTNSQAIVMAPTLGYFAFNFQAAELNWTPGEYEFAVVLSDEGYTATIIRGVIQLEQNTEFTSIDETFSPAAPPTHLRAIMREGVAIKVRTGAVLSPGEATFTTEDEKKLDELYAGALAEGQTLNADMIPDGMGKVIMTVAERLKLANLVLEWEDIQNKPAFGDIITRDASEFVLKAQGDAGDIATGILNNNRVPMVMELRGITHGTAAPANGTPNTLYLKHA</sequence>
<dbReference type="Proteomes" id="UP000318861">
    <property type="component" value="Segment"/>
</dbReference>
<dbReference type="KEGG" id="vg:55618057"/>
<evidence type="ECO:0000313" key="2">
    <source>
        <dbReference type="Proteomes" id="UP000318861"/>
    </source>
</evidence>
<dbReference type="GeneID" id="55618057"/>
<proteinExistence type="predicted"/>
<evidence type="ECO:0008006" key="3">
    <source>
        <dbReference type="Google" id="ProtNLM"/>
    </source>
</evidence>